<dbReference type="Proteomes" id="UP000199672">
    <property type="component" value="Unassembled WGS sequence"/>
</dbReference>
<evidence type="ECO:0000256" key="1">
    <source>
        <dbReference type="ARBA" id="ARBA00004651"/>
    </source>
</evidence>
<evidence type="ECO:0000313" key="10">
    <source>
        <dbReference type="Proteomes" id="UP000199672"/>
    </source>
</evidence>
<dbReference type="Pfam" id="PF02028">
    <property type="entry name" value="BCCT"/>
    <property type="match status" value="1"/>
</dbReference>
<gene>
    <name evidence="9" type="ORF">SAMN05216297_102178</name>
</gene>
<name>A0A1I1LYC4_9FLAO</name>
<keyword evidence="3" id="KW-0813">Transport</keyword>
<keyword evidence="6 8" id="KW-1133">Transmembrane helix</keyword>
<keyword evidence="4" id="KW-1003">Cell membrane</keyword>
<dbReference type="AlphaFoldDB" id="A0A1I1LYC4"/>
<reference evidence="10" key="1">
    <citation type="submission" date="2016-10" db="EMBL/GenBank/DDBJ databases">
        <authorList>
            <person name="Varghese N."/>
            <person name="Submissions S."/>
        </authorList>
    </citation>
    <scope>NUCLEOTIDE SEQUENCE [LARGE SCALE GENOMIC DNA]</scope>
    <source>
        <strain evidence="10">CGMCC 1.10370</strain>
    </source>
</reference>
<dbReference type="GO" id="GO:0005886">
    <property type="term" value="C:plasma membrane"/>
    <property type="evidence" value="ECO:0007669"/>
    <property type="project" value="UniProtKB-SubCell"/>
</dbReference>
<keyword evidence="7 8" id="KW-0472">Membrane</keyword>
<accession>A0A1I1LYC4</accession>
<feature type="transmembrane region" description="Helical" evidence="8">
    <location>
        <begin position="287"/>
        <end position="307"/>
    </location>
</feature>
<dbReference type="GO" id="GO:0022857">
    <property type="term" value="F:transmembrane transporter activity"/>
    <property type="evidence" value="ECO:0007669"/>
    <property type="project" value="InterPro"/>
</dbReference>
<evidence type="ECO:0000256" key="4">
    <source>
        <dbReference type="ARBA" id="ARBA00022475"/>
    </source>
</evidence>
<evidence type="ECO:0000256" key="3">
    <source>
        <dbReference type="ARBA" id="ARBA00022448"/>
    </source>
</evidence>
<proteinExistence type="inferred from homology"/>
<feature type="transmembrane region" description="Helical" evidence="8">
    <location>
        <begin position="497"/>
        <end position="521"/>
    </location>
</feature>
<feature type="transmembrane region" description="Helical" evidence="8">
    <location>
        <begin position="344"/>
        <end position="362"/>
    </location>
</feature>
<dbReference type="PANTHER" id="PTHR30047">
    <property type="entry name" value="HIGH-AFFINITY CHOLINE TRANSPORT PROTEIN-RELATED"/>
    <property type="match status" value="1"/>
</dbReference>
<sequence>MQISKQGHTSNNGSYLISLHKTLNMEKNNKKTTFDKGVTIPGLLFILGICAFTVLFPKPTEIILENIKNFIFINLNWVYVWSVTIFVIFLVYLMFSKYGSIKLGDNDSRPEHSFFSWISMLFAAGMGIGLMYFAVAEPMSHYSDDAFAADQYINQAKNAQLYTFFHWGIHAWAVYGLVGLSLAYFTYRYRLPLSLRSCLYPLLKDKINSGWGNAIDVFALCSTFFGITTTLGFGVVQINSGLKALNIVSDTNFISQVSIVAVLVSLAIFSAISGVSRGIKILSNINTTAAIVLMLFVLIAGPTVYIIGSFTEGLGNYISSFFTISFNTHVYDEKSLPWFYNWTILYWAWWISWAPFVGLFIARISKGRTIKSFIAAVLLLPTIFNLIWMSVFGSSAIWTDFHIASGGLSSLVNNSEALMFSFLEYLPFPLISKALVIMIVIIFFMTSADSGILVMDSIATKNSQSSPTWQKIFWGVLLAALALMLLKAGGLKALQTMTLITALPFAAIMLFMAAALMKGLFIDDRYYQRNFSVSTVPWSGKLWKERLKQIVAFKDKRSVEEFIIIKAEQAFTELKDEFALRGIQASIRSLSDPFSVELKISHDLVHNFIYGVKLESKMVSNNLVEEQNLPEFQNSRTYYPKTYFGDTRAGYDVQYFTKNELISDVLKHYERFIDITAEQSNEMFTSK</sequence>
<dbReference type="InterPro" id="IPR018093">
    <property type="entry name" value="BCCT_CS"/>
</dbReference>
<feature type="transmembrane region" description="Helical" evidence="8">
    <location>
        <begin position="374"/>
        <end position="398"/>
    </location>
</feature>
<keyword evidence="10" id="KW-1185">Reference proteome</keyword>
<feature type="transmembrane region" description="Helical" evidence="8">
    <location>
        <begin position="164"/>
        <end position="187"/>
    </location>
</feature>
<feature type="transmembrane region" description="Helical" evidence="8">
    <location>
        <begin position="430"/>
        <end position="452"/>
    </location>
</feature>
<organism evidence="9 10">
    <name type="scientific">Flavobacterium phragmitis</name>
    <dbReference type="NCBI Taxonomy" id="739143"/>
    <lineage>
        <taxon>Bacteria</taxon>
        <taxon>Pseudomonadati</taxon>
        <taxon>Bacteroidota</taxon>
        <taxon>Flavobacteriia</taxon>
        <taxon>Flavobacteriales</taxon>
        <taxon>Flavobacteriaceae</taxon>
        <taxon>Flavobacterium</taxon>
    </lineage>
</organism>
<feature type="transmembrane region" description="Helical" evidence="8">
    <location>
        <begin position="472"/>
        <end position="491"/>
    </location>
</feature>
<dbReference type="NCBIfam" id="TIGR00842">
    <property type="entry name" value="bcct"/>
    <property type="match status" value="1"/>
</dbReference>
<dbReference type="PROSITE" id="PS01303">
    <property type="entry name" value="BCCT"/>
    <property type="match status" value="1"/>
</dbReference>
<evidence type="ECO:0000256" key="8">
    <source>
        <dbReference type="SAM" id="Phobius"/>
    </source>
</evidence>
<dbReference type="EMBL" id="FOMH01000002">
    <property type="protein sequence ID" value="SFC75948.1"/>
    <property type="molecule type" value="Genomic_DNA"/>
</dbReference>
<dbReference type="PANTHER" id="PTHR30047:SF7">
    <property type="entry name" value="HIGH-AFFINITY CHOLINE TRANSPORT PROTEIN"/>
    <property type="match status" value="1"/>
</dbReference>
<protein>
    <submittedName>
        <fullName evidence="9">Choline/glycine/proline betaine transport protein</fullName>
    </submittedName>
</protein>
<feature type="transmembrane region" description="Helical" evidence="8">
    <location>
        <begin position="37"/>
        <end position="56"/>
    </location>
</feature>
<feature type="transmembrane region" description="Helical" evidence="8">
    <location>
        <begin position="253"/>
        <end position="275"/>
    </location>
</feature>
<keyword evidence="5 8" id="KW-0812">Transmembrane</keyword>
<evidence type="ECO:0000256" key="7">
    <source>
        <dbReference type="ARBA" id="ARBA00023136"/>
    </source>
</evidence>
<dbReference type="InterPro" id="IPR000060">
    <property type="entry name" value="BCCT_transptr"/>
</dbReference>
<dbReference type="STRING" id="739143.SAMN05216297_102178"/>
<feature type="transmembrane region" description="Helical" evidence="8">
    <location>
        <begin position="115"/>
        <end position="135"/>
    </location>
</feature>
<evidence type="ECO:0000256" key="5">
    <source>
        <dbReference type="ARBA" id="ARBA00022692"/>
    </source>
</evidence>
<comment type="similarity">
    <text evidence="2">Belongs to the BCCT transporter (TC 2.A.15) family.</text>
</comment>
<evidence type="ECO:0000256" key="6">
    <source>
        <dbReference type="ARBA" id="ARBA00022989"/>
    </source>
</evidence>
<feature type="transmembrane region" description="Helical" evidence="8">
    <location>
        <begin position="214"/>
        <end position="233"/>
    </location>
</feature>
<feature type="transmembrane region" description="Helical" evidence="8">
    <location>
        <begin position="76"/>
        <end position="95"/>
    </location>
</feature>
<evidence type="ECO:0000313" key="9">
    <source>
        <dbReference type="EMBL" id="SFC75948.1"/>
    </source>
</evidence>
<comment type="subcellular location">
    <subcellularLocation>
        <location evidence="1">Cell membrane</location>
        <topology evidence="1">Multi-pass membrane protein</topology>
    </subcellularLocation>
</comment>
<evidence type="ECO:0000256" key="2">
    <source>
        <dbReference type="ARBA" id="ARBA00005658"/>
    </source>
</evidence>